<organism evidence="2 3">
    <name type="scientific">Cladophialophora psammophila CBS 110553</name>
    <dbReference type="NCBI Taxonomy" id="1182543"/>
    <lineage>
        <taxon>Eukaryota</taxon>
        <taxon>Fungi</taxon>
        <taxon>Dikarya</taxon>
        <taxon>Ascomycota</taxon>
        <taxon>Pezizomycotina</taxon>
        <taxon>Eurotiomycetes</taxon>
        <taxon>Chaetothyriomycetidae</taxon>
        <taxon>Chaetothyriales</taxon>
        <taxon>Herpotrichiellaceae</taxon>
        <taxon>Cladophialophora</taxon>
    </lineage>
</organism>
<dbReference type="RefSeq" id="XP_007746230.1">
    <property type="nucleotide sequence ID" value="XM_007748040.1"/>
</dbReference>
<dbReference type="EMBL" id="AMGX01000011">
    <property type="protein sequence ID" value="EXJ69415.1"/>
    <property type="molecule type" value="Genomic_DNA"/>
</dbReference>
<gene>
    <name evidence="2" type="ORF">A1O5_07451</name>
</gene>
<dbReference type="OrthoDB" id="3945172at2759"/>
<feature type="compositionally biased region" description="Polar residues" evidence="1">
    <location>
        <begin position="37"/>
        <end position="49"/>
    </location>
</feature>
<proteinExistence type="predicted"/>
<feature type="compositionally biased region" description="Basic and acidic residues" evidence="1">
    <location>
        <begin position="66"/>
        <end position="77"/>
    </location>
</feature>
<dbReference type="GeneID" id="19192157"/>
<dbReference type="Proteomes" id="UP000019471">
    <property type="component" value="Unassembled WGS sequence"/>
</dbReference>
<dbReference type="eggNOG" id="ENOG502RNQS">
    <property type="taxonomic scope" value="Eukaryota"/>
</dbReference>
<protein>
    <submittedName>
        <fullName evidence="2">Uncharacterized protein</fullName>
    </submittedName>
</protein>
<dbReference type="HOGENOM" id="CLU_120062_0_1_1"/>
<accession>W9WWK6</accession>
<keyword evidence="3" id="KW-1185">Reference proteome</keyword>
<evidence type="ECO:0000313" key="3">
    <source>
        <dbReference type="Proteomes" id="UP000019471"/>
    </source>
</evidence>
<evidence type="ECO:0000256" key="1">
    <source>
        <dbReference type="SAM" id="MobiDB-lite"/>
    </source>
</evidence>
<name>W9WWK6_9EURO</name>
<reference evidence="2 3" key="1">
    <citation type="submission" date="2013-03" db="EMBL/GenBank/DDBJ databases">
        <title>The Genome Sequence of Cladophialophora psammophila CBS 110553.</title>
        <authorList>
            <consortium name="The Broad Institute Genomics Platform"/>
            <person name="Cuomo C."/>
            <person name="de Hoog S."/>
            <person name="Gorbushina A."/>
            <person name="Walker B."/>
            <person name="Young S.K."/>
            <person name="Zeng Q."/>
            <person name="Gargeya S."/>
            <person name="Fitzgerald M."/>
            <person name="Haas B."/>
            <person name="Abouelleil A."/>
            <person name="Allen A.W."/>
            <person name="Alvarado L."/>
            <person name="Arachchi H.M."/>
            <person name="Berlin A.M."/>
            <person name="Chapman S.B."/>
            <person name="Gainer-Dewar J."/>
            <person name="Goldberg J."/>
            <person name="Griggs A."/>
            <person name="Gujja S."/>
            <person name="Hansen M."/>
            <person name="Howarth C."/>
            <person name="Imamovic A."/>
            <person name="Ireland A."/>
            <person name="Larimer J."/>
            <person name="McCowan C."/>
            <person name="Murphy C."/>
            <person name="Pearson M."/>
            <person name="Poon T.W."/>
            <person name="Priest M."/>
            <person name="Roberts A."/>
            <person name="Saif S."/>
            <person name="Shea T."/>
            <person name="Sisk P."/>
            <person name="Sykes S."/>
            <person name="Wortman J."/>
            <person name="Nusbaum C."/>
            <person name="Birren B."/>
        </authorList>
    </citation>
    <scope>NUCLEOTIDE SEQUENCE [LARGE SCALE GENOMIC DNA]</scope>
    <source>
        <strain evidence="2 3">CBS 110553</strain>
    </source>
</reference>
<sequence>MPRLLRGLPRPRTLPHIRFHQHPRLLSTSGLLHEFNQHSQPSSADSKASTPAHDSLPGWGGRHGRDHAVKRPAHDVQAETSQQGMKDHEEMKEGSDAISRRDERGNNKRAKEEHPKAPEPVIGMNDERGSKAQ</sequence>
<comment type="caution">
    <text evidence="2">The sequence shown here is derived from an EMBL/GenBank/DDBJ whole genome shotgun (WGS) entry which is preliminary data.</text>
</comment>
<feature type="compositionally biased region" description="Basic and acidic residues" evidence="1">
    <location>
        <begin position="85"/>
        <end position="117"/>
    </location>
</feature>
<dbReference type="AlphaFoldDB" id="W9WWK6"/>
<feature type="region of interest" description="Disordered" evidence="1">
    <location>
        <begin position="28"/>
        <end position="133"/>
    </location>
</feature>
<evidence type="ECO:0000313" key="2">
    <source>
        <dbReference type="EMBL" id="EXJ69415.1"/>
    </source>
</evidence>